<accession>A0A2N7WVA8</accession>
<dbReference type="STRING" id="863227.GCA_000373005_03635"/>
<dbReference type="PANTHER" id="PTHR38015">
    <property type="entry name" value="BLR6086 PROTEIN"/>
    <property type="match status" value="1"/>
</dbReference>
<dbReference type="AlphaFoldDB" id="A0A2N7WVA8"/>
<keyword evidence="3" id="KW-1185">Reference proteome</keyword>
<proteinExistence type="predicted"/>
<sequence length="390" mass="43234">MNELDAESGGSAPLNVTVCGGGRTGHLAAVLFKARPGVRVSLLTGRQEVVDRYLGAGQNMSAIMPDGTKQTVRLDRVTCDAAKALHNADVVIVTVPAQVRAPLLHRIAQWLPTGKPVFVGAIPGFCGYDWLAERLLGTLPNVVIWGMKDVAHIASDLDPGVSVRMGGAKATLHVATHVRESAATRRNLLAHLERLYDARVELLNDYLEITLTPGNPIMHGSVIYGLIGPYGQWHGRPFLQPIRWWNDCPELGAYFIERCDEDNQRLRTALEREFGIDLYSVKPLRQEIVEAYGDQIRDRGTMLSVLRTNRAYDGILAPLVPSPGGTGYLIDRESRAFQEDVAYGLALLVEMGRRLNVRLPHIDEVYRWNISYMGESRGSALEYFPRTWPS</sequence>
<evidence type="ECO:0000313" key="2">
    <source>
        <dbReference type="EMBL" id="PMS33408.1"/>
    </source>
</evidence>
<dbReference type="Pfam" id="PF02317">
    <property type="entry name" value="Octopine_DH"/>
    <property type="match status" value="1"/>
</dbReference>
<dbReference type="SUPFAM" id="SSF51735">
    <property type="entry name" value="NAD(P)-binding Rossmann-fold domains"/>
    <property type="match status" value="1"/>
</dbReference>
<dbReference type="InterPro" id="IPR003421">
    <property type="entry name" value="Opine_DH"/>
</dbReference>
<name>A0A2N7WVA8_9BURK</name>
<dbReference type="Gene3D" id="3.40.50.720">
    <property type="entry name" value="NAD(P)-binding Rossmann-like Domain"/>
    <property type="match status" value="1"/>
</dbReference>
<dbReference type="SUPFAM" id="SSF48179">
    <property type="entry name" value="6-phosphogluconate dehydrogenase C-terminal domain-like"/>
    <property type="match status" value="1"/>
</dbReference>
<dbReference type="EMBL" id="PNYC01000018">
    <property type="protein sequence ID" value="PMS33408.1"/>
    <property type="molecule type" value="Genomic_DNA"/>
</dbReference>
<dbReference type="InterPro" id="IPR013328">
    <property type="entry name" value="6PGD_dom2"/>
</dbReference>
<gene>
    <name evidence="2" type="ORF">C0Z20_24445</name>
</gene>
<dbReference type="PANTHER" id="PTHR38015:SF1">
    <property type="entry name" value="OPINE DEHYDROGENASE DOMAIN-CONTAINING PROTEIN"/>
    <property type="match status" value="1"/>
</dbReference>
<evidence type="ECO:0000313" key="3">
    <source>
        <dbReference type="Proteomes" id="UP000235777"/>
    </source>
</evidence>
<dbReference type="GO" id="GO:0016491">
    <property type="term" value="F:oxidoreductase activity"/>
    <property type="evidence" value="ECO:0007669"/>
    <property type="project" value="InterPro"/>
</dbReference>
<dbReference type="OrthoDB" id="7328149at2"/>
<dbReference type="InterPro" id="IPR051729">
    <property type="entry name" value="Opine/Lysopine_DH"/>
</dbReference>
<dbReference type="InterPro" id="IPR036291">
    <property type="entry name" value="NAD(P)-bd_dom_sf"/>
</dbReference>
<organism evidence="2 3">
    <name type="scientific">Trinickia symbiotica</name>
    <dbReference type="NCBI Taxonomy" id="863227"/>
    <lineage>
        <taxon>Bacteria</taxon>
        <taxon>Pseudomonadati</taxon>
        <taxon>Pseudomonadota</taxon>
        <taxon>Betaproteobacteria</taxon>
        <taxon>Burkholderiales</taxon>
        <taxon>Burkholderiaceae</taxon>
        <taxon>Trinickia</taxon>
    </lineage>
</organism>
<dbReference type="Proteomes" id="UP000235777">
    <property type="component" value="Unassembled WGS sequence"/>
</dbReference>
<dbReference type="RefSeq" id="WP_018442221.1">
    <property type="nucleotide sequence ID" value="NZ_KB890185.1"/>
</dbReference>
<dbReference type="Gene3D" id="1.10.1040.10">
    <property type="entry name" value="N-(1-d-carboxylethyl)-l-norvaline Dehydrogenase, domain 2"/>
    <property type="match status" value="1"/>
</dbReference>
<feature type="domain" description="Opine dehydrogenase" evidence="1">
    <location>
        <begin position="204"/>
        <end position="369"/>
    </location>
</feature>
<comment type="caution">
    <text evidence="2">The sequence shown here is derived from an EMBL/GenBank/DDBJ whole genome shotgun (WGS) entry which is preliminary data.</text>
</comment>
<dbReference type="InterPro" id="IPR008927">
    <property type="entry name" value="6-PGluconate_DH-like_C_sf"/>
</dbReference>
<reference evidence="2 3" key="1">
    <citation type="submission" date="2018-01" db="EMBL/GenBank/DDBJ databases">
        <title>Whole genome analyses suggest that Burkholderia sensu lato contains two further novel genera in the rhizoxinica-symbiotica group Mycetohabitans gen. nov., and Trinickia gen. nov.: implications for the evolution of diazotrophy and nodulation in the Burkholderiaceae.</title>
        <authorList>
            <person name="Estrada-de los Santos P."/>
            <person name="Palmer M."/>
            <person name="Chavez-Ramirez B."/>
            <person name="Beukes C."/>
            <person name="Steenkamp E.T."/>
            <person name="Hirsch A.M."/>
            <person name="Manyaka P."/>
            <person name="Maluk M."/>
            <person name="Lafos M."/>
            <person name="Crook M."/>
            <person name="Gross E."/>
            <person name="Simon M.F."/>
            <person name="Bueno dos Reis Junior F."/>
            <person name="Poole P.S."/>
            <person name="Venter S.N."/>
            <person name="James E.K."/>
        </authorList>
    </citation>
    <scope>NUCLEOTIDE SEQUENCE [LARGE SCALE GENOMIC DNA]</scope>
    <source>
        <strain evidence="2 3">JPY 581</strain>
    </source>
</reference>
<protein>
    <recommendedName>
        <fullName evidence="1">Opine dehydrogenase domain-containing protein</fullName>
    </recommendedName>
</protein>
<evidence type="ECO:0000259" key="1">
    <source>
        <dbReference type="Pfam" id="PF02317"/>
    </source>
</evidence>